<evidence type="ECO:0000313" key="1">
    <source>
        <dbReference type="EMBL" id="SEG73186.1"/>
    </source>
</evidence>
<keyword evidence="2" id="KW-1185">Reference proteome</keyword>
<reference evidence="2" key="1">
    <citation type="submission" date="2016-10" db="EMBL/GenBank/DDBJ databases">
        <authorList>
            <person name="Varghese N."/>
            <person name="Submissions S."/>
        </authorList>
    </citation>
    <scope>NUCLEOTIDE SEQUENCE [LARGE SCALE GENOMIC DNA]</scope>
    <source>
        <strain evidence="2">DSM 22361</strain>
    </source>
</reference>
<protein>
    <submittedName>
        <fullName evidence="1">Uncharacterized protein</fullName>
    </submittedName>
</protein>
<name>A0A1H6CL68_9SPHI</name>
<sequence length="34" mass="3904">MLRESRTSIMAKRITKLIDMTNIKQNVIVGNKLS</sequence>
<proteinExistence type="predicted"/>
<dbReference type="EMBL" id="FNUT01000016">
    <property type="protein sequence ID" value="SEG73186.1"/>
    <property type="molecule type" value="Genomic_DNA"/>
</dbReference>
<accession>A0A1H6CL68</accession>
<gene>
    <name evidence="1" type="ORF">SAMN05421877_11642</name>
</gene>
<dbReference type="Proteomes" id="UP000236731">
    <property type="component" value="Unassembled WGS sequence"/>
</dbReference>
<dbReference type="AlphaFoldDB" id="A0A1H6CL68"/>
<organism evidence="1 2">
    <name type="scientific">Sphingobacterium lactis</name>
    <dbReference type="NCBI Taxonomy" id="797291"/>
    <lineage>
        <taxon>Bacteria</taxon>
        <taxon>Pseudomonadati</taxon>
        <taxon>Bacteroidota</taxon>
        <taxon>Sphingobacteriia</taxon>
        <taxon>Sphingobacteriales</taxon>
        <taxon>Sphingobacteriaceae</taxon>
        <taxon>Sphingobacterium</taxon>
    </lineage>
</organism>
<evidence type="ECO:0000313" key="2">
    <source>
        <dbReference type="Proteomes" id="UP000236731"/>
    </source>
</evidence>